<gene>
    <name evidence="4" type="ORF">AMECASPLE_000674</name>
</gene>
<feature type="signal peptide" evidence="2">
    <location>
        <begin position="1"/>
        <end position="30"/>
    </location>
</feature>
<dbReference type="Proteomes" id="UP001469553">
    <property type="component" value="Unassembled WGS sequence"/>
</dbReference>
<dbReference type="EMBL" id="JAHRIP010009424">
    <property type="protein sequence ID" value="MEQ2282434.1"/>
    <property type="molecule type" value="Genomic_DNA"/>
</dbReference>
<dbReference type="Gene3D" id="2.40.50.40">
    <property type="match status" value="1"/>
</dbReference>
<protein>
    <recommendedName>
        <fullName evidence="3">Chemokine interleukin-8-like domain-containing protein</fullName>
    </recommendedName>
</protein>
<keyword evidence="5" id="KW-1185">Reference proteome</keyword>
<keyword evidence="2" id="KW-0732">Signal</keyword>
<evidence type="ECO:0000256" key="2">
    <source>
        <dbReference type="SAM" id="SignalP"/>
    </source>
</evidence>
<feature type="chain" id="PRO_5046986142" description="Chemokine interleukin-8-like domain-containing protein" evidence="2">
    <location>
        <begin position="31"/>
        <end position="115"/>
    </location>
</feature>
<dbReference type="SMART" id="SM00199">
    <property type="entry name" value="SCY"/>
    <property type="match status" value="1"/>
</dbReference>
<dbReference type="PANTHER" id="PTHR12015:SF186">
    <property type="entry name" value="C-C MOTIF CHEMOKINE 21-LIKE-RELATED"/>
    <property type="match status" value="1"/>
</dbReference>
<evidence type="ECO:0000256" key="1">
    <source>
        <dbReference type="ARBA" id="ARBA00022514"/>
    </source>
</evidence>
<dbReference type="InterPro" id="IPR036048">
    <property type="entry name" value="Interleukin_8-like_sf"/>
</dbReference>
<dbReference type="CDD" id="cd00169">
    <property type="entry name" value="Chemokine"/>
    <property type="match status" value="1"/>
</dbReference>
<feature type="non-terminal residue" evidence="4">
    <location>
        <position position="1"/>
    </location>
</feature>
<comment type="caution">
    <text evidence="4">The sequence shown here is derived from an EMBL/GenBank/DDBJ whole genome shotgun (WGS) entry which is preliminary data.</text>
</comment>
<name>A0ABV0XLS7_9TELE</name>
<dbReference type="InterPro" id="IPR001811">
    <property type="entry name" value="Chemokine_IL8-like_dom"/>
</dbReference>
<accession>A0ABV0XLS7</accession>
<dbReference type="PANTHER" id="PTHR12015">
    <property type="entry name" value="SMALL INDUCIBLE CYTOKINE A"/>
    <property type="match status" value="1"/>
</dbReference>
<dbReference type="InterPro" id="IPR039809">
    <property type="entry name" value="Chemokine_b/g/d"/>
</dbReference>
<dbReference type="Pfam" id="PF00048">
    <property type="entry name" value="IL8"/>
    <property type="match status" value="1"/>
</dbReference>
<proteinExistence type="predicted"/>
<organism evidence="4 5">
    <name type="scientific">Ameca splendens</name>
    <dbReference type="NCBI Taxonomy" id="208324"/>
    <lineage>
        <taxon>Eukaryota</taxon>
        <taxon>Metazoa</taxon>
        <taxon>Chordata</taxon>
        <taxon>Craniata</taxon>
        <taxon>Vertebrata</taxon>
        <taxon>Euteleostomi</taxon>
        <taxon>Actinopterygii</taxon>
        <taxon>Neopterygii</taxon>
        <taxon>Teleostei</taxon>
        <taxon>Neoteleostei</taxon>
        <taxon>Acanthomorphata</taxon>
        <taxon>Ovalentaria</taxon>
        <taxon>Atherinomorphae</taxon>
        <taxon>Cyprinodontiformes</taxon>
        <taxon>Goodeidae</taxon>
        <taxon>Ameca</taxon>
    </lineage>
</organism>
<sequence length="115" mass="13365">HNRAASTNFTMRFNTLFFLLILSCLCFTLAQVSYEDCCLKYVKSLTKSVQKHAVKYRYQKTDGGCNIPAVIFTMRKGRKFCTDPNEKWVKELVKKIDEKDGMISPKKHSRHPKRG</sequence>
<dbReference type="SUPFAM" id="SSF54117">
    <property type="entry name" value="Interleukin 8-like chemokines"/>
    <property type="match status" value="1"/>
</dbReference>
<evidence type="ECO:0000259" key="3">
    <source>
        <dbReference type="SMART" id="SM00199"/>
    </source>
</evidence>
<evidence type="ECO:0000313" key="5">
    <source>
        <dbReference type="Proteomes" id="UP001469553"/>
    </source>
</evidence>
<evidence type="ECO:0000313" key="4">
    <source>
        <dbReference type="EMBL" id="MEQ2282434.1"/>
    </source>
</evidence>
<feature type="domain" description="Chemokine interleukin-8-like" evidence="3">
    <location>
        <begin position="34"/>
        <end position="96"/>
    </location>
</feature>
<reference evidence="4 5" key="1">
    <citation type="submission" date="2021-06" db="EMBL/GenBank/DDBJ databases">
        <authorList>
            <person name="Palmer J.M."/>
        </authorList>
    </citation>
    <scope>NUCLEOTIDE SEQUENCE [LARGE SCALE GENOMIC DNA]</scope>
    <source>
        <strain evidence="4 5">AS_MEX2019</strain>
        <tissue evidence="4">Muscle</tissue>
    </source>
</reference>
<keyword evidence="1" id="KW-0202">Cytokine</keyword>